<proteinExistence type="predicted"/>
<dbReference type="SMART" id="SM00530">
    <property type="entry name" value="HTH_XRE"/>
    <property type="match status" value="1"/>
</dbReference>
<dbReference type="RefSeq" id="WP_345432425.1">
    <property type="nucleotide sequence ID" value="NZ_BAABHK010000005.1"/>
</dbReference>
<evidence type="ECO:0000259" key="1">
    <source>
        <dbReference type="PROSITE" id="PS50943"/>
    </source>
</evidence>
<feature type="domain" description="HTH cro/C1-type" evidence="1">
    <location>
        <begin position="16"/>
        <end position="70"/>
    </location>
</feature>
<dbReference type="InterPro" id="IPR001387">
    <property type="entry name" value="Cro/C1-type_HTH"/>
</dbReference>
<dbReference type="CDD" id="cd00093">
    <property type="entry name" value="HTH_XRE"/>
    <property type="match status" value="1"/>
</dbReference>
<gene>
    <name evidence="2" type="ORF">GCM10023196_040110</name>
</gene>
<dbReference type="SUPFAM" id="SSF47413">
    <property type="entry name" value="lambda repressor-like DNA-binding domains"/>
    <property type="match status" value="1"/>
</dbReference>
<organism evidence="2 3">
    <name type="scientific">Actinoallomurus vinaceus</name>
    <dbReference type="NCBI Taxonomy" id="1080074"/>
    <lineage>
        <taxon>Bacteria</taxon>
        <taxon>Bacillati</taxon>
        <taxon>Actinomycetota</taxon>
        <taxon>Actinomycetes</taxon>
        <taxon>Streptosporangiales</taxon>
        <taxon>Thermomonosporaceae</taxon>
        <taxon>Actinoallomurus</taxon>
    </lineage>
</organism>
<evidence type="ECO:0000313" key="3">
    <source>
        <dbReference type="Proteomes" id="UP001501442"/>
    </source>
</evidence>
<dbReference type="Proteomes" id="UP001501442">
    <property type="component" value="Unassembled WGS sequence"/>
</dbReference>
<sequence length="258" mass="28493">MGNPPSPTLLKLGAAIRRYRQADGLTQAQLAQRVNYSEGWLSNLETGQLRPKGQAVGSVEKALGLPAGVLMDLYDLLTEETPPGWFRPWLEEERAATILRSFEPMVVSGFLQNEEYARALLNSDEAAVAARMERQEILSRDSPPTLRCVIDEMVLYRQVGDATVMRAQLEYLVSRVSPLITIQVVPAAANPHRGGGFTLATVDGGEVAYVETAVRGMVTSNRDDISVLSNTWESIRTFTLSQQESVDLITKVVSERWT</sequence>
<dbReference type="Pfam" id="PF13560">
    <property type="entry name" value="HTH_31"/>
    <property type="match status" value="1"/>
</dbReference>
<dbReference type="Pfam" id="PF19054">
    <property type="entry name" value="DUF5753"/>
    <property type="match status" value="1"/>
</dbReference>
<name>A0ABP8UA54_9ACTN</name>
<dbReference type="Gene3D" id="1.10.260.40">
    <property type="entry name" value="lambda repressor-like DNA-binding domains"/>
    <property type="match status" value="1"/>
</dbReference>
<dbReference type="PROSITE" id="PS50943">
    <property type="entry name" value="HTH_CROC1"/>
    <property type="match status" value="1"/>
</dbReference>
<dbReference type="EMBL" id="BAABHK010000005">
    <property type="protein sequence ID" value="GAA4627533.1"/>
    <property type="molecule type" value="Genomic_DNA"/>
</dbReference>
<accession>A0ABP8UA54</accession>
<comment type="caution">
    <text evidence="2">The sequence shown here is derived from an EMBL/GenBank/DDBJ whole genome shotgun (WGS) entry which is preliminary data.</text>
</comment>
<keyword evidence="3" id="KW-1185">Reference proteome</keyword>
<reference evidence="3" key="1">
    <citation type="journal article" date="2019" name="Int. J. Syst. Evol. Microbiol.">
        <title>The Global Catalogue of Microorganisms (GCM) 10K type strain sequencing project: providing services to taxonomists for standard genome sequencing and annotation.</title>
        <authorList>
            <consortium name="The Broad Institute Genomics Platform"/>
            <consortium name="The Broad Institute Genome Sequencing Center for Infectious Disease"/>
            <person name="Wu L."/>
            <person name="Ma J."/>
        </authorList>
    </citation>
    <scope>NUCLEOTIDE SEQUENCE [LARGE SCALE GENOMIC DNA]</scope>
    <source>
        <strain evidence="3">JCM 17939</strain>
    </source>
</reference>
<protein>
    <submittedName>
        <fullName evidence="2">Helix-turn-helix transcriptional regulator</fullName>
    </submittedName>
</protein>
<dbReference type="InterPro" id="IPR010982">
    <property type="entry name" value="Lambda_DNA-bd_dom_sf"/>
</dbReference>
<evidence type="ECO:0000313" key="2">
    <source>
        <dbReference type="EMBL" id="GAA4627533.1"/>
    </source>
</evidence>
<dbReference type="InterPro" id="IPR043917">
    <property type="entry name" value="DUF5753"/>
</dbReference>